<dbReference type="Pfam" id="PF13456">
    <property type="entry name" value="RVT_3"/>
    <property type="match status" value="1"/>
</dbReference>
<protein>
    <recommendedName>
        <fullName evidence="1">RNase H type-1 domain-containing protein</fullName>
    </recommendedName>
</protein>
<dbReference type="AlphaFoldDB" id="D7LWQ2"/>
<evidence type="ECO:0000313" key="2">
    <source>
        <dbReference type="EMBL" id="EFH47298.1"/>
    </source>
</evidence>
<organism evidence="3">
    <name type="scientific">Arabidopsis lyrata subsp. lyrata</name>
    <name type="common">Lyre-leaved rock-cress</name>
    <dbReference type="NCBI Taxonomy" id="81972"/>
    <lineage>
        <taxon>Eukaryota</taxon>
        <taxon>Viridiplantae</taxon>
        <taxon>Streptophyta</taxon>
        <taxon>Embryophyta</taxon>
        <taxon>Tracheophyta</taxon>
        <taxon>Spermatophyta</taxon>
        <taxon>Magnoliopsida</taxon>
        <taxon>eudicotyledons</taxon>
        <taxon>Gunneridae</taxon>
        <taxon>Pentapetalae</taxon>
        <taxon>rosids</taxon>
        <taxon>malvids</taxon>
        <taxon>Brassicales</taxon>
        <taxon>Brassicaceae</taxon>
        <taxon>Camelineae</taxon>
        <taxon>Arabidopsis</taxon>
    </lineage>
</organism>
<dbReference type="Gramene" id="scaffold_600276.1">
    <property type="protein sequence ID" value="scaffold_600276.1"/>
    <property type="gene ID" value="scaffold_600276.1"/>
</dbReference>
<dbReference type="STRING" id="81972.D7LWQ2"/>
<gene>
    <name evidence="2" type="ORF">ARALYDRAFT_908219</name>
</gene>
<dbReference type="Proteomes" id="UP000008694">
    <property type="component" value="Unassembled WGS sequence"/>
</dbReference>
<feature type="domain" description="RNase H type-1" evidence="1">
    <location>
        <begin position="58"/>
        <end position="126"/>
    </location>
</feature>
<dbReference type="EMBL" id="GL348718">
    <property type="protein sequence ID" value="EFH47298.1"/>
    <property type="molecule type" value="Genomic_DNA"/>
</dbReference>
<dbReference type="eggNOG" id="KOG1895">
    <property type="taxonomic scope" value="Eukaryota"/>
</dbReference>
<dbReference type="HOGENOM" id="CLU_1206235_0_0_1"/>
<evidence type="ECO:0000259" key="1">
    <source>
        <dbReference type="Pfam" id="PF13456"/>
    </source>
</evidence>
<name>D7LWQ2_ARALL</name>
<evidence type="ECO:0000313" key="3">
    <source>
        <dbReference type="Proteomes" id="UP000008694"/>
    </source>
</evidence>
<keyword evidence="3" id="KW-1185">Reference proteome</keyword>
<dbReference type="InterPro" id="IPR002156">
    <property type="entry name" value="RNaseH_domain"/>
</dbReference>
<dbReference type="GO" id="GO:0004523">
    <property type="term" value="F:RNA-DNA hybrid ribonuclease activity"/>
    <property type="evidence" value="ECO:0007669"/>
    <property type="project" value="InterPro"/>
</dbReference>
<dbReference type="GO" id="GO:0003676">
    <property type="term" value="F:nucleic acid binding"/>
    <property type="evidence" value="ECO:0007669"/>
    <property type="project" value="InterPro"/>
</dbReference>
<accession>D7LWQ2</accession>
<reference evidence="3" key="1">
    <citation type="journal article" date="2011" name="Nat. Genet.">
        <title>The Arabidopsis lyrata genome sequence and the basis of rapid genome size change.</title>
        <authorList>
            <person name="Hu T.T."/>
            <person name="Pattyn P."/>
            <person name="Bakker E.G."/>
            <person name="Cao J."/>
            <person name="Cheng J.-F."/>
            <person name="Clark R.M."/>
            <person name="Fahlgren N."/>
            <person name="Fawcett J.A."/>
            <person name="Grimwood J."/>
            <person name="Gundlach H."/>
            <person name="Haberer G."/>
            <person name="Hollister J.D."/>
            <person name="Ossowski S."/>
            <person name="Ottilar R.P."/>
            <person name="Salamov A.A."/>
            <person name="Schneeberger K."/>
            <person name="Spannagl M."/>
            <person name="Wang X."/>
            <person name="Yang L."/>
            <person name="Nasrallah M.E."/>
            <person name="Bergelson J."/>
            <person name="Carrington J.C."/>
            <person name="Gaut B.S."/>
            <person name="Schmutz J."/>
            <person name="Mayer K.F.X."/>
            <person name="Van de Peer Y."/>
            <person name="Grigoriev I.V."/>
            <person name="Nordborg M."/>
            <person name="Weigel D."/>
            <person name="Guo Y.-L."/>
        </authorList>
    </citation>
    <scope>NUCLEOTIDE SEQUENCE [LARGE SCALE GENOMIC DNA]</scope>
    <source>
        <strain evidence="3">cv. MN47</strain>
    </source>
</reference>
<sequence>MNVRKNCAEDEVTLKAIQDARNWQLHLDLVPPGRPSPQVIAETRGYVLPTADSIQIETDAAWNEGSHQCGMGWIGRNLYGTSVFIGSASSSHVISALTGEALAVRASLKEAWSRKILAGHIKSDSRRCTSCNGLISFISCFIPENEEGCIVFPPNVHYIGNLQSRIPGLDSYAPHDVLSETLVTYVLSSTNLEAPNKNQMASFRGKLFVNVIQPEMKESSFLMQTKACQN</sequence>
<proteinExistence type="predicted"/>